<dbReference type="Proteomes" id="UP001164305">
    <property type="component" value="Chromosome"/>
</dbReference>
<dbReference type="EMBL" id="CP107020">
    <property type="protein sequence ID" value="UYG15797.1"/>
    <property type="molecule type" value="Genomic_DNA"/>
</dbReference>
<gene>
    <name evidence="1" type="ORF">BRM3_09075</name>
</gene>
<reference evidence="1" key="1">
    <citation type="submission" date="2022-10" db="EMBL/GenBank/DDBJ databases">
        <title>Whole-Genome Sequencing of Brachybacterium huguangmaarense BRM-3, Isolated from Betula schmidtii.</title>
        <authorList>
            <person name="Haam D."/>
        </authorList>
    </citation>
    <scope>NUCLEOTIDE SEQUENCE</scope>
    <source>
        <strain evidence="1">BRM-3</strain>
    </source>
</reference>
<evidence type="ECO:0000313" key="1">
    <source>
        <dbReference type="EMBL" id="UYG15797.1"/>
    </source>
</evidence>
<evidence type="ECO:0000313" key="2">
    <source>
        <dbReference type="Proteomes" id="UP001164305"/>
    </source>
</evidence>
<proteinExistence type="predicted"/>
<keyword evidence="2" id="KW-1185">Reference proteome</keyword>
<name>A0ABY6FY60_9MICO</name>
<dbReference type="RefSeq" id="WP_263593011.1">
    <property type="nucleotide sequence ID" value="NZ_CP107020.1"/>
</dbReference>
<organism evidence="1 2">
    <name type="scientific">Brachybacterium huguangmaarense</name>
    <dbReference type="NCBI Taxonomy" id="1652028"/>
    <lineage>
        <taxon>Bacteria</taxon>
        <taxon>Bacillati</taxon>
        <taxon>Actinomycetota</taxon>
        <taxon>Actinomycetes</taxon>
        <taxon>Micrococcales</taxon>
        <taxon>Dermabacteraceae</taxon>
        <taxon>Brachybacterium</taxon>
    </lineage>
</organism>
<accession>A0ABY6FY60</accession>
<evidence type="ECO:0008006" key="3">
    <source>
        <dbReference type="Google" id="ProtNLM"/>
    </source>
</evidence>
<protein>
    <recommendedName>
        <fullName evidence="3">ANTAR domain-containing protein</fullName>
    </recommendedName>
</protein>
<sequence>MSAITKKVQGGIDARTSEPILNAAAALSIGYATMLGLDGTSLDDAVERAYTPTGPSREVIRARIAFRRGLPAGRDGVAGAEGRAA</sequence>